<evidence type="ECO:0000256" key="1">
    <source>
        <dbReference type="SAM" id="MobiDB-lite"/>
    </source>
</evidence>
<name>A0A9N7TJ37_PLEPL</name>
<dbReference type="GO" id="GO:0072659">
    <property type="term" value="P:protein localization to plasma membrane"/>
    <property type="evidence" value="ECO:0007669"/>
    <property type="project" value="TreeGrafter"/>
</dbReference>
<organism evidence="2 3">
    <name type="scientific">Pleuronectes platessa</name>
    <name type="common">European plaice</name>
    <dbReference type="NCBI Taxonomy" id="8262"/>
    <lineage>
        <taxon>Eukaryota</taxon>
        <taxon>Metazoa</taxon>
        <taxon>Chordata</taxon>
        <taxon>Craniata</taxon>
        <taxon>Vertebrata</taxon>
        <taxon>Euteleostomi</taxon>
        <taxon>Actinopterygii</taxon>
        <taxon>Neopterygii</taxon>
        <taxon>Teleostei</taxon>
        <taxon>Neoteleostei</taxon>
        <taxon>Acanthomorphata</taxon>
        <taxon>Carangaria</taxon>
        <taxon>Pleuronectiformes</taxon>
        <taxon>Pleuronectoidei</taxon>
        <taxon>Pleuronectidae</taxon>
        <taxon>Pleuronectes</taxon>
    </lineage>
</organism>
<dbReference type="PANTHER" id="PTHR13280:SF14">
    <property type="entry name" value="PHOSPHOFURIN ACIDIC CLUSTER SORTING PROTEIN 1"/>
    <property type="match status" value="1"/>
</dbReference>
<protein>
    <submittedName>
        <fullName evidence="2">Uncharacterized protein</fullName>
    </submittedName>
</protein>
<proteinExistence type="predicted"/>
<dbReference type="PANTHER" id="PTHR13280">
    <property type="entry name" value="PHOSPHOFURIN ACIDIC CLUSTER SORTING PROTEIN"/>
    <property type="match status" value="1"/>
</dbReference>
<dbReference type="Proteomes" id="UP001153269">
    <property type="component" value="Unassembled WGS sequence"/>
</dbReference>
<evidence type="ECO:0000313" key="3">
    <source>
        <dbReference type="Proteomes" id="UP001153269"/>
    </source>
</evidence>
<accession>A0A9N7TJ37</accession>
<comment type="caution">
    <text evidence="2">The sequence shown here is derived from an EMBL/GenBank/DDBJ whole genome shotgun (WGS) entry which is preliminary data.</text>
</comment>
<dbReference type="InterPro" id="IPR019381">
    <property type="entry name" value="PACS1/2_C"/>
</dbReference>
<reference evidence="2" key="1">
    <citation type="submission" date="2020-03" db="EMBL/GenBank/DDBJ databases">
        <authorList>
            <person name="Weist P."/>
        </authorList>
    </citation>
    <scope>NUCLEOTIDE SEQUENCE</scope>
</reference>
<gene>
    <name evidence="2" type="ORF">PLEPLA_LOCUS478</name>
</gene>
<feature type="region of interest" description="Disordered" evidence="1">
    <location>
        <begin position="73"/>
        <end position="115"/>
    </location>
</feature>
<sequence>MYDDDDDVQGKMKKSRGKMIRTSSLTHQPNFKQKFVALMKRFKVTDEVLDPVGQSQEVQEDLDLLYDSLELYNPSDSDPELDDNESLQSTPKPKLKPVCPFNQQNPGSFGSRPRTASGLRNLSHLMFRLNCRV</sequence>
<keyword evidence="3" id="KW-1185">Reference proteome</keyword>
<dbReference type="AlphaFoldDB" id="A0A9N7TJ37"/>
<feature type="region of interest" description="Disordered" evidence="1">
    <location>
        <begin position="1"/>
        <end position="25"/>
    </location>
</feature>
<dbReference type="GO" id="GO:0044325">
    <property type="term" value="F:transmembrane transporter binding"/>
    <property type="evidence" value="ECO:0007669"/>
    <property type="project" value="TreeGrafter"/>
</dbReference>
<evidence type="ECO:0000313" key="2">
    <source>
        <dbReference type="EMBL" id="CAB1412784.1"/>
    </source>
</evidence>
<dbReference type="EMBL" id="CADEAL010000020">
    <property type="protein sequence ID" value="CAB1412784.1"/>
    <property type="molecule type" value="Genomic_DNA"/>
</dbReference>